<evidence type="ECO:0000313" key="2">
    <source>
        <dbReference type="EMBL" id="SFQ97015.1"/>
    </source>
</evidence>
<feature type="chain" id="PRO_5011762657" evidence="1">
    <location>
        <begin position="31"/>
        <end position="137"/>
    </location>
</feature>
<protein>
    <submittedName>
        <fullName evidence="2">Membrane bound FAD containing D-sorbitol dehydrogenase</fullName>
    </submittedName>
</protein>
<dbReference type="InterPro" id="IPR006311">
    <property type="entry name" value="TAT_signal"/>
</dbReference>
<gene>
    <name evidence="2" type="ORF">SAMN04515673_101418</name>
</gene>
<sequence>MSKARLSRRLFLTGASTAALLPGLPAAQIAAPPLTEFAAACRALSGFDGLPRVLLEGAATALDDGAKAAFAGGTAPEDLQQTLLKTLYTGMHSPEDGAPTRFVYSEALMYAAVEDSLNVPSYCGGVPGYWAAKPAGA</sequence>
<feature type="signal peptide" evidence="1">
    <location>
        <begin position="1"/>
        <end position="30"/>
    </location>
</feature>
<accession>A0A1I6CUV6</accession>
<dbReference type="STRING" id="871652.SAMN04515673_101418"/>
<reference evidence="2 3" key="1">
    <citation type="submission" date="2016-10" db="EMBL/GenBank/DDBJ databases">
        <authorList>
            <person name="de Groot N.N."/>
        </authorList>
    </citation>
    <scope>NUCLEOTIDE SEQUENCE [LARGE SCALE GENOMIC DNA]</scope>
    <source>
        <strain evidence="3">KMM 9023,NRIC 0796,JCM 17311,KCTC 23692</strain>
    </source>
</reference>
<dbReference type="Proteomes" id="UP000199302">
    <property type="component" value="Unassembled WGS sequence"/>
</dbReference>
<dbReference type="EMBL" id="FOYI01000001">
    <property type="protein sequence ID" value="SFQ97015.1"/>
    <property type="molecule type" value="Genomic_DNA"/>
</dbReference>
<dbReference type="PROSITE" id="PS51318">
    <property type="entry name" value="TAT"/>
    <property type="match status" value="1"/>
</dbReference>
<dbReference type="RefSeq" id="WP_092076090.1">
    <property type="nucleotide sequence ID" value="NZ_FOYI01000001.1"/>
</dbReference>
<keyword evidence="3" id="KW-1185">Reference proteome</keyword>
<evidence type="ECO:0000256" key="1">
    <source>
        <dbReference type="SAM" id="SignalP"/>
    </source>
</evidence>
<evidence type="ECO:0000313" key="3">
    <source>
        <dbReference type="Proteomes" id="UP000199302"/>
    </source>
</evidence>
<proteinExistence type="predicted"/>
<dbReference type="OrthoDB" id="6162173at2"/>
<keyword evidence="1" id="KW-0732">Signal</keyword>
<dbReference type="Pfam" id="PF12318">
    <property type="entry name" value="FAD-SLDH"/>
    <property type="match status" value="1"/>
</dbReference>
<dbReference type="AlphaFoldDB" id="A0A1I6CUV6"/>
<name>A0A1I6CUV6_9RHOB</name>
<organism evidence="2 3">
    <name type="scientific">Poseidonocella sedimentorum</name>
    <dbReference type="NCBI Taxonomy" id="871652"/>
    <lineage>
        <taxon>Bacteria</taxon>
        <taxon>Pseudomonadati</taxon>
        <taxon>Pseudomonadota</taxon>
        <taxon>Alphaproteobacteria</taxon>
        <taxon>Rhodobacterales</taxon>
        <taxon>Roseobacteraceae</taxon>
        <taxon>Poseidonocella</taxon>
    </lineage>
</organism>
<dbReference type="InterPro" id="IPR024651">
    <property type="entry name" value="FAD-SLDH_ssu"/>
</dbReference>